<proteinExistence type="predicted"/>
<keyword evidence="3" id="KW-1185">Reference proteome</keyword>
<feature type="compositionally biased region" description="Low complexity" evidence="1">
    <location>
        <begin position="12"/>
        <end position="31"/>
    </location>
</feature>
<evidence type="ECO:0000313" key="2">
    <source>
        <dbReference type="EMBL" id="RYC29682.1"/>
    </source>
</evidence>
<dbReference type="AlphaFoldDB" id="A0A4Q2U082"/>
<dbReference type="EMBL" id="QYBB01000043">
    <property type="protein sequence ID" value="RYC29682.1"/>
    <property type="molecule type" value="Genomic_DNA"/>
</dbReference>
<dbReference type="RefSeq" id="WP_129229173.1">
    <property type="nucleotide sequence ID" value="NZ_QYBB01000043.1"/>
</dbReference>
<reference evidence="2 3" key="1">
    <citation type="submission" date="2018-12" db="EMBL/GenBank/DDBJ databases">
        <authorList>
            <person name="Grouzdev D.S."/>
            <person name="Krutkina M.S."/>
        </authorList>
    </citation>
    <scope>NUCLEOTIDE SEQUENCE [LARGE SCALE GENOMIC DNA]</scope>
    <source>
        <strain evidence="2 3">RmlP026</strain>
    </source>
</reference>
<feature type="region of interest" description="Disordered" evidence="1">
    <location>
        <begin position="527"/>
        <end position="567"/>
    </location>
</feature>
<dbReference type="OrthoDB" id="7226142at2"/>
<reference evidence="2 3" key="2">
    <citation type="submission" date="2019-02" db="EMBL/GenBank/DDBJ databases">
        <title>'Lichenibacterium ramalinii' gen. nov. sp. nov., 'Lichenibacterium minor' gen. nov. sp. nov.</title>
        <authorList>
            <person name="Pankratov T."/>
        </authorList>
    </citation>
    <scope>NUCLEOTIDE SEQUENCE [LARGE SCALE GENOMIC DNA]</scope>
    <source>
        <strain evidence="2 3">RmlP026</strain>
    </source>
</reference>
<dbReference type="Proteomes" id="UP000290759">
    <property type="component" value="Unassembled WGS sequence"/>
</dbReference>
<protein>
    <submittedName>
        <fullName evidence="2">Uncharacterized protein</fullName>
    </submittedName>
</protein>
<comment type="caution">
    <text evidence="2">The sequence shown here is derived from an EMBL/GenBank/DDBJ whole genome shotgun (WGS) entry which is preliminary data.</text>
</comment>
<name>A0A4Q2U082_9HYPH</name>
<feature type="region of interest" description="Disordered" evidence="1">
    <location>
        <begin position="691"/>
        <end position="714"/>
    </location>
</feature>
<accession>A0A4Q2U082</accession>
<sequence>MPTFTPVDDDPFAAPAPQAAAGVPAPAAAQPLRFVPVDDDPFAAPAGGGSASAPGQPSALTIPVPVGVASAAGSVDPDANPNGDGLSQDQIDAAVRARFAKAGAQGRQNLVDLPENTAHAVAAAGGAVPVLGAGVNYAAAALASPFTSGSYGDNLAAANAMDAQFDAQHPYASGAAKAVGGTVGTIGLLPEAGLGAGAGSLLARMGTAAAAQGGLGAADAAVRGQNVAGGAVAGAATGALGPAAGAALGAGYRTLSGLMAPLPAELAGTGALDRKWLANALRGQSPSDLQSAADALGPAGMLGERSPGLLDLTQSVATNNGAGKAIVRDAFDARNAGTGQRVMGAVDDALGPAQNPTPVRQGIEDARSAVTAPYFAQAAQNGMPYTPELADLTQRPAVASAMRDAATDAANRGTPLGNITLDAAGNPAGSDAALQAYNAGTRPAVTDALARLMGTDANAAGPLAATDALTAQRSAASDPLYTAYRSMNVPMTPELADVLNRPSVQSAIPAAERKAQDQGRTIFAQRGAGFDRDPLGSGVTPEMPTDLPDIPPQAAEQAPSRPAPVGVPRPVDLHGFVRSMGGIQDRGGDLAAMGLDNLVARPGQGLGADAMRQAAAQMGYLNHTVDGTTDGAARFSTVNHLLDALGSDNPIHSVHDHDAVAAWAARDAAMQDYQQGGGAARGEVGRDAGMRPTPPGLPFGGPDAPTGPAARAPQLTPEGLDYLKRTLGDKIDTAQRAGNRDDARIYTGLQQQLLGAIERHPDSSIAEAYGAARQAYAGPSREIDALNSGRAAFADNVTPEQVQREYAALSTDGERQRYRDGMFAAGSEKLTKGNDTSNFVRTVSGNQALRDKFAAVVPHQEAIDVFNGHIARAQQQFTEATRPTPEAMHHALGVLDARVARGEADIAPARDALAAHMAADPYYARGRALDQEYGALGQAMTDGRTALRTGPNAIHPDDFADRFGGRTGAGQAAERVTMRDAVSSALRQNPNDLGTLSRTLQGDDGYNAAKIGTAFGQDAADALRGAVDREGLYRANKQAVMGGSPTGERQAVRGLTEPDMQNGIGGWWNNLYIDKPSTYLPSFLSPDALGERFLGSRYEAARERVAPQLVKTGPEADALVRAVMTSRAKQPALPPAQVDALTRALARTLAAGRQQAVSQ</sequence>
<evidence type="ECO:0000313" key="3">
    <source>
        <dbReference type="Proteomes" id="UP000290759"/>
    </source>
</evidence>
<organism evidence="2 3">
    <name type="scientific">Lichenibacterium minor</name>
    <dbReference type="NCBI Taxonomy" id="2316528"/>
    <lineage>
        <taxon>Bacteria</taxon>
        <taxon>Pseudomonadati</taxon>
        <taxon>Pseudomonadota</taxon>
        <taxon>Alphaproteobacteria</taxon>
        <taxon>Hyphomicrobiales</taxon>
        <taxon>Lichenihabitantaceae</taxon>
        <taxon>Lichenibacterium</taxon>
    </lineage>
</organism>
<evidence type="ECO:0000256" key="1">
    <source>
        <dbReference type="SAM" id="MobiDB-lite"/>
    </source>
</evidence>
<gene>
    <name evidence="2" type="ORF">D3273_22670</name>
</gene>
<feature type="region of interest" description="Disordered" evidence="1">
    <location>
        <begin position="1"/>
        <end position="59"/>
    </location>
</feature>